<dbReference type="InterPro" id="IPR036179">
    <property type="entry name" value="Ig-like_dom_sf"/>
</dbReference>
<proteinExistence type="predicted"/>
<dbReference type="Proteomes" id="UP000279833">
    <property type="component" value="Unassembled WGS sequence"/>
</dbReference>
<feature type="domain" description="Ig-like" evidence="2">
    <location>
        <begin position="20"/>
        <end position="175"/>
    </location>
</feature>
<evidence type="ECO:0000259" key="2">
    <source>
        <dbReference type="PROSITE" id="PS50835"/>
    </source>
</evidence>
<protein>
    <submittedName>
        <fullName evidence="5">Ig-like domain-containing protein</fullName>
    </submittedName>
</protein>
<evidence type="ECO:0000256" key="1">
    <source>
        <dbReference type="SAM" id="MobiDB-lite"/>
    </source>
</evidence>
<evidence type="ECO:0000313" key="3">
    <source>
        <dbReference type="EMBL" id="VDP62657.1"/>
    </source>
</evidence>
<evidence type="ECO:0000313" key="4">
    <source>
        <dbReference type="Proteomes" id="UP000279833"/>
    </source>
</evidence>
<dbReference type="InterPro" id="IPR007110">
    <property type="entry name" value="Ig-like_dom"/>
</dbReference>
<dbReference type="InterPro" id="IPR013783">
    <property type="entry name" value="Ig-like_fold"/>
</dbReference>
<reference evidence="3 4" key="2">
    <citation type="submission" date="2018-11" db="EMBL/GenBank/DDBJ databases">
        <authorList>
            <consortium name="Pathogen Informatics"/>
        </authorList>
    </citation>
    <scope>NUCLEOTIDE SEQUENCE [LARGE SCALE GENOMIC DNA]</scope>
    <source>
        <strain evidence="3">Dakar</strain>
        <strain evidence="4">Dakar, Senegal</strain>
    </source>
</reference>
<name>A0A183KPM6_9TREM</name>
<dbReference type="PROSITE" id="PS50835">
    <property type="entry name" value="IG_LIKE"/>
    <property type="match status" value="1"/>
</dbReference>
<keyword evidence="4" id="KW-1185">Reference proteome</keyword>
<dbReference type="WBParaSite" id="SCUD_0001701101-mRNA-1">
    <property type="protein sequence ID" value="SCUD_0001701101-mRNA-1"/>
    <property type="gene ID" value="SCUD_0001701101"/>
</dbReference>
<dbReference type="AlphaFoldDB" id="A0A183KPM6"/>
<dbReference type="EMBL" id="UZAK01039289">
    <property type="protein sequence ID" value="VDP62657.1"/>
    <property type="molecule type" value="Genomic_DNA"/>
</dbReference>
<dbReference type="Gene3D" id="2.60.40.10">
    <property type="entry name" value="Immunoglobulins"/>
    <property type="match status" value="1"/>
</dbReference>
<dbReference type="STRING" id="6186.A0A183KPM6"/>
<feature type="region of interest" description="Disordered" evidence="1">
    <location>
        <begin position="1"/>
        <end position="24"/>
    </location>
</feature>
<sequence>MSTVAMPATAYQASTPGNPPQILGPLSGGGEVPEGEPVHLELRIAPPGDLQVQWFKDGVALSAVRTIDRDTTPNSGSEKSEKWKFRKCDKNDLGGLVIVFRHQTVGFKRYLSPNTSGSAISLTTLYMCCSRYNTMCERGLASLDVIYTIPEDSGTYFCVISNPYGHAQSEAVPVK</sequence>
<accession>A0A183KPM6</accession>
<reference evidence="5" key="1">
    <citation type="submission" date="2016-06" db="UniProtKB">
        <authorList>
            <consortium name="WormBaseParasite"/>
        </authorList>
    </citation>
    <scope>IDENTIFICATION</scope>
</reference>
<evidence type="ECO:0000313" key="5">
    <source>
        <dbReference type="WBParaSite" id="SCUD_0001701101-mRNA-1"/>
    </source>
</evidence>
<gene>
    <name evidence="3" type="ORF">SCUD_LOCUS17008</name>
</gene>
<dbReference type="SUPFAM" id="SSF48726">
    <property type="entry name" value="Immunoglobulin"/>
    <property type="match status" value="1"/>
</dbReference>
<organism evidence="5">
    <name type="scientific">Schistosoma curassoni</name>
    <dbReference type="NCBI Taxonomy" id="6186"/>
    <lineage>
        <taxon>Eukaryota</taxon>
        <taxon>Metazoa</taxon>
        <taxon>Spiralia</taxon>
        <taxon>Lophotrochozoa</taxon>
        <taxon>Platyhelminthes</taxon>
        <taxon>Trematoda</taxon>
        <taxon>Digenea</taxon>
        <taxon>Strigeidida</taxon>
        <taxon>Schistosomatoidea</taxon>
        <taxon>Schistosomatidae</taxon>
        <taxon>Schistosoma</taxon>
    </lineage>
</organism>